<evidence type="ECO:0000313" key="1">
    <source>
        <dbReference type="EMBL" id="KAB1211989.1"/>
    </source>
</evidence>
<dbReference type="AlphaFoldDB" id="A0A6A1VGK6"/>
<protein>
    <recommendedName>
        <fullName evidence="3">F-box domain-containing protein</fullName>
    </recommendedName>
</protein>
<dbReference type="InterPro" id="IPR025886">
    <property type="entry name" value="PP2-like"/>
</dbReference>
<accession>A0A6A1VGK6</accession>
<proteinExistence type="predicted"/>
<sequence length="249" mass="28607">MKKKKEEKGGEMDITKILPKECIAEIISRTSFRHACCRLSLVSEAVKSAADSKLSFAIDKLSRKKCYMLSTRALTIIWGDNPRQWEWISPAQLRLKAQFKAHFVSLSAYGRAQLRLAVQPRFAEVAHLLNVRWLDIQGRIETQFLSPNTTYGAYFVYTTGIHCNNLDYPVNLYLRTGNEMEGEASIGYLLPRKVSTVPLRPEGRLSHWRKDQWMEIEIGEFFNGQDDGVVVMRLWENEDPGWKSGLVVH</sequence>
<dbReference type="Pfam" id="PF14299">
    <property type="entry name" value="PP2"/>
    <property type="match status" value="1"/>
</dbReference>
<gene>
    <name evidence="1" type="ORF">CJ030_MR5G004161</name>
</gene>
<dbReference type="PANTHER" id="PTHR32278:SF136">
    <property type="entry name" value="F-BOX PROTEIN PP2-B10-LIKE"/>
    <property type="match status" value="1"/>
</dbReference>
<organism evidence="1 2">
    <name type="scientific">Morella rubra</name>
    <name type="common">Chinese bayberry</name>
    <dbReference type="NCBI Taxonomy" id="262757"/>
    <lineage>
        <taxon>Eukaryota</taxon>
        <taxon>Viridiplantae</taxon>
        <taxon>Streptophyta</taxon>
        <taxon>Embryophyta</taxon>
        <taxon>Tracheophyta</taxon>
        <taxon>Spermatophyta</taxon>
        <taxon>Magnoliopsida</taxon>
        <taxon>eudicotyledons</taxon>
        <taxon>Gunneridae</taxon>
        <taxon>Pentapetalae</taxon>
        <taxon>rosids</taxon>
        <taxon>fabids</taxon>
        <taxon>Fagales</taxon>
        <taxon>Myricaceae</taxon>
        <taxon>Morella</taxon>
    </lineage>
</organism>
<evidence type="ECO:0008006" key="3">
    <source>
        <dbReference type="Google" id="ProtNLM"/>
    </source>
</evidence>
<dbReference type="EMBL" id="RXIC02000023">
    <property type="protein sequence ID" value="KAB1211989.1"/>
    <property type="molecule type" value="Genomic_DNA"/>
</dbReference>
<dbReference type="OrthoDB" id="1918565at2759"/>
<dbReference type="Proteomes" id="UP000516437">
    <property type="component" value="Chromosome 5"/>
</dbReference>
<keyword evidence="2" id="KW-1185">Reference proteome</keyword>
<name>A0A6A1VGK6_9ROSI</name>
<evidence type="ECO:0000313" key="2">
    <source>
        <dbReference type="Proteomes" id="UP000516437"/>
    </source>
</evidence>
<reference evidence="1 2" key="1">
    <citation type="journal article" date="2019" name="Plant Biotechnol. J.">
        <title>The red bayberry genome and genetic basis of sex determination.</title>
        <authorList>
            <person name="Jia H.M."/>
            <person name="Jia H.J."/>
            <person name="Cai Q.L."/>
            <person name="Wang Y."/>
            <person name="Zhao H.B."/>
            <person name="Yang W.F."/>
            <person name="Wang G.Y."/>
            <person name="Li Y.H."/>
            <person name="Zhan D.L."/>
            <person name="Shen Y.T."/>
            <person name="Niu Q.F."/>
            <person name="Chang L."/>
            <person name="Qiu J."/>
            <person name="Zhao L."/>
            <person name="Xie H.B."/>
            <person name="Fu W.Y."/>
            <person name="Jin J."/>
            <person name="Li X.W."/>
            <person name="Jiao Y."/>
            <person name="Zhou C.C."/>
            <person name="Tu T."/>
            <person name="Chai C.Y."/>
            <person name="Gao J.L."/>
            <person name="Fan L.J."/>
            <person name="van de Weg E."/>
            <person name="Wang J.Y."/>
            <person name="Gao Z.S."/>
        </authorList>
    </citation>
    <scope>NUCLEOTIDE SEQUENCE [LARGE SCALE GENOMIC DNA]</scope>
    <source>
        <tissue evidence="1">Leaves</tissue>
    </source>
</reference>
<comment type="caution">
    <text evidence="1">The sequence shown here is derived from an EMBL/GenBank/DDBJ whole genome shotgun (WGS) entry which is preliminary data.</text>
</comment>
<dbReference type="PANTHER" id="PTHR32278">
    <property type="entry name" value="F-BOX DOMAIN-CONTAINING PROTEIN"/>
    <property type="match status" value="1"/>
</dbReference>